<protein>
    <submittedName>
        <fullName evidence="1">Uncharacterized protein</fullName>
    </submittedName>
</protein>
<dbReference type="EMBL" id="OZ037945">
    <property type="protein sequence ID" value="CAL1700919.1"/>
    <property type="molecule type" value="Genomic_DNA"/>
</dbReference>
<dbReference type="Gene3D" id="3.40.30.10">
    <property type="entry name" value="Glutaredoxin"/>
    <property type="match status" value="1"/>
</dbReference>
<evidence type="ECO:0000313" key="1">
    <source>
        <dbReference type="EMBL" id="CAL1700919.1"/>
    </source>
</evidence>
<dbReference type="InterPro" id="IPR009737">
    <property type="entry name" value="Aim32/Apd1-like"/>
</dbReference>
<evidence type="ECO:0000313" key="2">
    <source>
        <dbReference type="Proteomes" id="UP001497453"/>
    </source>
</evidence>
<dbReference type="Proteomes" id="UP001497453">
    <property type="component" value="Chromosome 2"/>
</dbReference>
<dbReference type="InterPro" id="IPR036249">
    <property type="entry name" value="Thioredoxin-like_sf"/>
</dbReference>
<sequence length="356" mass="38827">MSAFRKLKEIVLGPSEAELSPDKFEEAAIPVSTGGCRYCSDPCDQGHEEYPDRLDIDMESQMLGSVKPYRRQAVISTGNSDWPSHIESESGSLAAYLESAISSSPKLTVPPITPGTPSTAKKLPGVFDPLETSRITVLNGSHHTVCDDAKETVLVLPDYKVVAEVERTAEGAKDLYKAALDPAVGRIGRVWDGMTVKSWILPYSCVIMICSHKRRDNRCGIAGPKVEHGLTIALEREGWEVHRQLDDPADSGASLEEFKGSDEEKDADILHHLKSLPELKRALIVQNSHIGGHKFAGNCIIYFPQGVSVWYGRASPHNVDAIVKETVIGGKVLPPLLRGGLGLSRPGHRSLNEGWH</sequence>
<gene>
    <name evidence="1" type="ORF">GFSPODELE1_LOCUS3349</name>
</gene>
<dbReference type="Pfam" id="PF06999">
    <property type="entry name" value="Suc_Fer-like"/>
    <property type="match status" value="1"/>
</dbReference>
<organism evidence="1 2">
    <name type="scientific">Somion occarium</name>
    <dbReference type="NCBI Taxonomy" id="3059160"/>
    <lineage>
        <taxon>Eukaryota</taxon>
        <taxon>Fungi</taxon>
        <taxon>Dikarya</taxon>
        <taxon>Basidiomycota</taxon>
        <taxon>Agaricomycotina</taxon>
        <taxon>Agaricomycetes</taxon>
        <taxon>Polyporales</taxon>
        <taxon>Cerrenaceae</taxon>
        <taxon>Somion</taxon>
    </lineage>
</organism>
<dbReference type="PANTHER" id="PTHR31902:SF14">
    <property type="entry name" value="ACTIN PATCHES DISTAL PROTEIN 1"/>
    <property type="match status" value="1"/>
</dbReference>
<dbReference type="SUPFAM" id="SSF52833">
    <property type="entry name" value="Thioredoxin-like"/>
    <property type="match status" value="1"/>
</dbReference>
<name>A0ABP1D1Y2_9APHY</name>
<accession>A0ABP1D1Y2</accession>
<dbReference type="PANTHER" id="PTHR31902">
    <property type="entry name" value="ACTIN PATCHES DISTAL PROTEIN 1"/>
    <property type="match status" value="1"/>
</dbReference>
<dbReference type="CDD" id="cd03062">
    <property type="entry name" value="TRX_Fd_Sucrase"/>
    <property type="match status" value="1"/>
</dbReference>
<proteinExistence type="predicted"/>
<reference evidence="2" key="1">
    <citation type="submission" date="2024-04" db="EMBL/GenBank/DDBJ databases">
        <authorList>
            <person name="Shaw F."/>
            <person name="Minotto A."/>
        </authorList>
    </citation>
    <scope>NUCLEOTIDE SEQUENCE [LARGE SCALE GENOMIC DNA]</scope>
</reference>
<keyword evidence="2" id="KW-1185">Reference proteome</keyword>